<protein>
    <submittedName>
        <fullName evidence="1">Uncharacterized protein</fullName>
    </submittedName>
</protein>
<evidence type="ECO:0000313" key="1">
    <source>
        <dbReference type="EMBL" id="KAK9093106.1"/>
    </source>
</evidence>
<comment type="caution">
    <text evidence="1">The sequence shown here is derived from an EMBL/GenBank/DDBJ whole genome shotgun (WGS) entry which is preliminary data.</text>
</comment>
<gene>
    <name evidence="1" type="ORF">Syun_028017</name>
</gene>
<reference evidence="1 2" key="1">
    <citation type="submission" date="2024-01" db="EMBL/GenBank/DDBJ databases">
        <title>Genome assemblies of Stephania.</title>
        <authorList>
            <person name="Yang L."/>
        </authorList>
    </citation>
    <scope>NUCLEOTIDE SEQUENCE [LARGE SCALE GENOMIC DNA]</scope>
    <source>
        <strain evidence="1">YNDBR</strain>
        <tissue evidence="1">Leaf</tissue>
    </source>
</reference>
<keyword evidence="2" id="KW-1185">Reference proteome</keyword>
<organism evidence="1 2">
    <name type="scientific">Stephania yunnanensis</name>
    <dbReference type="NCBI Taxonomy" id="152371"/>
    <lineage>
        <taxon>Eukaryota</taxon>
        <taxon>Viridiplantae</taxon>
        <taxon>Streptophyta</taxon>
        <taxon>Embryophyta</taxon>
        <taxon>Tracheophyta</taxon>
        <taxon>Spermatophyta</taxon>
        <taxon>Magnoliopsida</taxon>
        <taxon>Ranunculales</taxon>
        <taxon>Menispermaceae</taxon>
        <taxon>Menispermoideae</taxon>
        <taxon>Cissampelideae</taxon>
        <taxon>Stephania</taxon>
    </lineage>
</organism>
<evidence type="ECO:0000313" key="2">
    <source>
        <dbReference type="Proteomes" id="UP001420932"/>
    </source>
</evidence>
<sequence length="62" mass="7088">MRQALEARLVVVEEIRKVVEQEKLDKEESARRYFAEQQDLDGEGGLRVKATSLESGRKLEVA</sequence>
<dbReference type="Proteomes" id="UP001420932">
    <property type="component" value="Unassembled WGS sequence"/>
</dbReference>
<accession>A0AAP0HQR3</accession>
<name>A0AAP0HQR3_9MAGN</name>
<proteinExistence type="predicted"/>
<dbReference type="EMBL" id="JBBNAF010000012">
    <property type="protein sequence ID" value="KAK9093106.1"/>
    <property type="molecule type" value="Genomic_DNA"/>
</dbReference>
<dbReference type="AlphaFoldDB" id="A0AAP0HQR3"/>